<protein>
    <submittedName>
        <fullName evidence="2">Disulfide bond formation protein DsbA</fullName>
    </submittedName>
</protein>
<dbReference type="CDD" id="cd03024">
    <property type="entry name" value="DsbA_FrnE"/>
    <property type="match status" value="1"/>
</dbReference>
<evidence type="ECO:0000313" key="4">
    <source>
        <dbReference type="Proteomes" id="UP000185657"/>
    </source>
</evidence>
<dbReference type="GO" id="GO:0016491">
    <property type="term" value="F:oxidoreductase activity"/>
    <property type="evidence" value="ECO:0007669"/>
    <property type="project" value="InterPro"/>
</dbReference>
<dbReference type="Proteomes" id="UP000185680">
    <property type="component" value="Chromosome"/>
</dbReference>
<dbReference type="STRING" id="1763535.LPB072_16300"/>
<dbReference type="Proteomes" id="UP000185657">
    <property type="component" value="Unassembled WGS sequence"/>
</dbReference>
<proteinExistence type="predicted"/>
<gene>
    <name evidence="2" type="ORF">LPB072_16300</name>
    <name evidence="3" type="ORF">LPB72_06415</name>
</gene>
<accession>A0A163CJU7</accession>
<reference evidence="3 4" key="1">
    <citation type="submission" date="2016-02" db="EMBL/GenBank/DDBJ databases">
        <title>Draft genome sequence of Hydrogenophaga sp. LPB0072.</title>
        <authorList>
            <person name="Shin S.-K."/>
            <person name="Yi H."/>
        </authorList>
    </citation>
    <scope>NUCLEOTIDE SEQUENCE [LARGE SCALE GENOMIC DNA]</scope>
    <source>
        <strain evidence="3 4">LPB0072</strain>
    </source>
</reference>
<organism evidence="2 5">
    <name type="scientific">Hydrogenophaga crassostreae</name>
    <dbReference type="NCBI Taxonomy" id="1763535"/>
    <lineage>
        <taxon>Bacteria</taxon>
        <taxon>Pseudomonadati</taxon>
        <taxon>Pseudomonadota</taxon>
        <taxon>Betaproteobacteria</taxon>
        <taxon>Burkholderiales</taxon>
        <taxon>Comamonadaceae</taxon>
        <taxon>Hydrogenophaga</taxon>
    </lineage>
</organism>
<dbReference type="Pfam" id="PF01323">
    <property type="entry name" value="DSBA"/>
    <property type="match status" value="1"/>
</dbReference>
<reference evidence="2 5" key="2">
    <citation type="submission" date="2016-10" db="EMBL/GenBank/DDBJ databases">
        <title>Hydorgenophaga sp. LPB0072 isolated from gastropod.</title>
        <authorList>
            <person name="Kim E."/>
            <person name="Yi H."/>
        </authorList>
    </citation>
    <scope>NUCLEOTIDE SEQUENCE [LARGE SCALE GENOMIC DNA]</scope>
    <source>
        <strain evidence="2 5">LPB0072</strain>
    </source>
</reference>
<evidence type="ECO:0000313" key="5">
    <source>
        <dbReference type="Proteomes" id="UP000185680"/>
    </source>
</evidence>
<feature type="domain" description="DSBA-like thioredoxin" evidence="1">
    <location>
        <begin position="9"/>
        <end position="209"/>
    </location>
</feature>
<dbReference type="InterPro" id="IPR001853">
    <property type="entry name" value="DSBA-like_thioredoxin_dom"/>
</dbReference>
<keyword evidence="4" id="KW-1185">Reference proteome</keyword>
<dbReference type="EMBL" id="CP017476">
    <property type="protein sequence ID" value="AOW14167.1"/>
    <property type="molecule type" value="Genomic_DNA"/>
</dbReference>
<dbReference type="SUPFAM" id="SSF52833">
    <property type="entry name" value="Thioredoxin-like"/>
    <property type="match status" value="1"/>
</dbReference>
<dbReference type="RefSeq" id="WP_066087571.1">
    <property type="nucleotide sequence ID" value="NZ_CP017476.1"/>
</dbReference>
<dbReference type="KEGG" id="hyl:LPB072_16300"/>
<evidence type="ECO:0000313" key="3">
    <source>
        <dbReference type="EMBL" id="OAD42903.1"/>
    </source>
</evidence>
<dbReference type="OrthoDB" id="9799122at2"/>
<dbReference type="AlphaFoldDB" id="A0A163CJU7"/>
<dbReference type="InterPro" id="IPR036249">
    <property type="entry name" value="Thioredoxin-like_sf"/>
</dbReference>
<dbReference type="EMBL" id="LVWD01000006">
    <property type="protein sequence ID" value="OAD42903.1"/>
    <property type="molecule type" value="Genomic_DNA"/>
</dbReference>
<name>A0A163CJU7_9BURK</name>
<evidence type="ECO:0000259" key="1">
    <source>
        <dbReference type="Pfam" id="PF01323"/>
    </source>
</evidence>
<dbReference type="Gene3D" id="3.40.30.10">
    <property type="entry name" value="Glutaredoxin"/>
    <property type="match status" value="1"/>
</dbReference>
<dbReference type="PANTHER" id="PTHR13887:SF41">
    <property type="entry name" value="THIOREDOXIN SUPERFAMILY PROTEIN"/>
    <property type="match status" value="1"/>
</dbReference>
<dbReference type="PANTHER" id="PTHR13887">
    <property type="entry name" value="GLUTATHIONE S-TRANSFERASE KAPPA"/>
    <property type="match status" value="1"/>
</dbReference>
<evidence type="ECO:0000313" key="2">
    <source>
        <dbReference type="EMBL" id="AOW14167.1"/>
    </source>
</evidence>
<sequence length="223" mass="24769">MTSTPPKLQIDIVSDVMCPWCVIGYQQLAAALEATGTPHDIRWHPFELNPNMPPEGQNIREHVAEKYGSTKEQSEASRVHMTQAGAEVGFEFRYSDDKRMHNTFNTHQLLHWAETQGRMHELKMALFSAHFTHGRNLSDNAVLADVAAKTGLDRAEALAVLADQRFANEVRAAEHHWINQGIQGVPAVVFNRRHLVSGAQGVENFTSVLNQLAAMPKDAVPAS</sequence>